<keyword evidence="2" id="KW-1133">Transmembrane helix</keyword>
<dbReference type="AlphaFoldDB" id="A0A5C6TGA7"/>
<gene>
    <name evidence="3" type="ORF">FocTR4_00006118</name>
</gene>
<proteinExistence type="predicted"/>
<accession>A0A5C6TGA7</accession>
<name>A0A5C6TGA7_FUSOC</name>
<feature type="compositionally biased region" description="Polar residues" evidence="1">
    <location>
        <begin position="26"/>
        <end position="35"/>
    </location>
</feature>
<evidence type="ECO:0000313" key="4">
    <source>
        <dbReference type="Proteomes" id="UP000321331"/>
    </source>
</evidence>
<keyword evidence="2" id="KW-0812">Transmembrane</keyword>
<protein>
    <submittedName>
        <fullName evidence="3">Uncharacterized protein</fullName>
    </submittedName>
</protein>
<sequence>MAGYQAVNNLEVLKQREHRTGHDTSRSAANSIGYSSQDAITNETGQAGLSDKSCQWNLNINERPLRSQKAFVIPPRQQQNRQWCYRISLPGMIILTFGTGVILFSVALLIVLWQGADKARSRHHRAEFWDKIVFDDWSTRLVTICSITIQVSMGFQIGLAAAAMAAVILETTGSCFSDTAMLSI</sequence>
<dbReference type="Proteomes" id="UP000321331">
    <property type="component" value="Unassembled WGS sequence"/>
</dbReference>
<keyword evidence="2" id="KW-0472">Membrane</keyword>
<feature type="transmembrane region" description="Helical" evidence="2">
    <location>
        <begin position="89"/>
        <end position="113"/>
    </location>
</feature>
<evidence type="ECO:0000256" key="2">
    <source>
        <dbReference type="SAM" id="Phobius"/>
    </source>
</evidence>
<dbReference type="EMBL" id="VMNF01000004">
    <property type="protein sequence ID" value="TXC10135.1"/>
    <property type="molecule type" value="Genomic_DNA"/>
</dbReference>
<evidence type="ECO:0000256" key="1">
    <source>
        <dbReference type="SAM" id="MobiDB-lite"/>
    </source>
</evidence>
<reference evidence="3 4" key="1">
    <citation type="submission" date="2019-07" db="EMBL/GenBank/DDBJ databases">
        <title>The First High-Quality Draft Genome Sequence of the Causal Agent of the Current Panama Disease Epidemic.</title>
        <authorList>
            <person name="Warmington R.J."/>
            <person name="Kay W."/>
            <person name="Jeffries A."/>
            <person name="Bebber D."/>
            <person name="Moore K."/>
            <person name="Studholme D.J."/>
        </authorList>
    </citation>
    <scope>NUCLEOTIDE SEQUENCE [LARGE SCALE GENOMIC DNA]</scope>
    <source>
        <strain evidence="3 4">TR4</strain>
    </source>
</reference>
<evidence type="ECO:0000313" key="3">
    <source>
        <dbReference type="EMBL" id="TXC10135.1"/>
    </source>
</evidence>
<feature type="compositionally biased region" description="Basic and acidic residues" evidence="1">
    <location>
        <begin position="15"/>
        <end position="25"/>
    </location>
</feature>
<comment type="caution">
    <text evidence="3">The sequence shown here is derived from an EMBL/GenBank/DDBJ whole genome shotgun (WGS) entry which is preliminary data.</text>
</comment>
<organism evidence="3 4">
    <name type="scientific">Fusarium oxysporum f. sp. cubense</name>
    <dbReference type="NCBI Taxonomy" id="61366"/>
    <lineage>
        <taxon>Eukaryota</taxon>
        <taxon>Fungi</taxon>
        <taxon>Dikarya</taxon>
        <taxon>Ascomycota</taxon>
        <taxon>Pezizomycotina</taxon>
        <taxon>Sordariomycetes</taxon>
        <taxon>Hypocreomycetidae</taxon>
        <taxon>Hypocreales</taxon>
        <taxon>Nectriaceae</taxon>
        <taxon>Fusarium</taxon>
        <taxon>Fusarium oxysporum species complex</taxon>
    </lineage>
</organism>
<feature type="region of interest" description="Disordered" evidence="1">
    <location>
        <begin position="15"/>
        <end position="35"/>
    </location>
</feature>